<accession>A0A5S6QUF4</accession>
<dbReference type="Pfam" id="PF11414">
    <property type="entry name" value="Suppressor_APC"/>
    <property type="match status" value="1"/>
</dbReference>
<organism evidence="1 2">
    <name type="scientific">Trichuris muris</name>
    <name type="common">Mouse whipworm</name>
    <dbReference type="NCBI Taxonomy" id="70415"/>
    <lineage>
        <taxon>Eukaryota</taxon>
        <taxon>Metazoa</taxon>
        <taxon>Ecdysozoa</taxon>
        <taxon>Nematoda</taxon>
        <taxon>Enoplea</taxon>
        <taxon>Dorylaimia</taxon>
        <taxon>Trichinellida</taxon>
        <taxon>Trichuridae</taxon>
        <taxon>Trichuris</taxon>
    </lineage>
</organism>
<protein>
    <submittedName>
        <fullName evidence="2">Uncharacterized protein</fullName>
    </submittedName>
</protein>
<dbReference type="WBParaSite" id="TMUE_3000010753.1">
    <property type="protein sequence ID" value="TMUE_3000010753.1"/>
    <property type="gene ID" value="WBGene00302761"/>
</dbReference>
<name>A0A5S6QUF4_TRIMR</name>
<proteinExistence type="predicted"/>
<evidence type="ECO:0000313" key="1">
    <source>
        <dbReference type="Proteomes" id="UP000046395"/>
    </source>
</evidence>
<dbReference type="AlphaFoldDB" id="A0A5S6QUF4"/>
<evidence type="ECO:0000313" key="2">
    <source>
        <dbReference type="WBParaSite" id="TMUE_3000010753.1"/>
    </source>
</evidence>
<sequence>MVVSLKTEYDLSESYESLQSNFYAITGPLKKENNSSSPYWNTMEKLNWLLTEEQKMMEQGMDSANRLLNWFYERISCLEKRQRTIGKSCFPAELAFHEEKLILLQERIEQLNHFVDCVVGSSEKTFNSPFSQSYSECSLSHANVARTPEHRTISSDEVTATRNSHSYIPQQRAFSILNNKMTAQGNNMRRYSLNQTNVPLFYENGVQATLM</sequence>
<keyword evidence="1" id="KW-1185">Reference proteome</keyword>
<dbReference type="Proteomes" id="UP000046395">
    <property type="component" value="Unassembled WGS sequence"/>
</dbReference>
<reference evidence="2" key="1">
    <citation type="submission" date="2019-12" db="UniProtKB">
        <authorList>
            <consortium name="WormBaseParasite"/>
        </authorList>
    </citation>
    <scope>IDENTIFICATION</scope>
</reference>